<keyword evidence="6 9" id="KW-0489">Methyltransferase</keyword>
<dbReference type="GO" id="GO:0010038">
    <property type="term" value="P:response to metal ion"/>
    <property type="evidence" value="ECO:0007669"/>
    <property type="project" value="InterPro"/>
</dbReference>
<dbReference type="SUPFAM" id="SSF53335">
    <property type="entry name" value="S-adenosyl-L-methionine-dependent methyltransferases"/>
    <property type="match status" value="1"/>
</dbReference>
<comment type="subcellular location">
    <subcellularLocation>
        <location evidence="2 9">Cytoplasm</location>
    </subcellularLocation>
</comment>
<dbReference type="RefSeq" id="WP_107282531.1">
    <property type="nucleotide sequence ID" value="NZ_PYMC01000003.1"/>
</dbReference>
<evidence type="ECO:0000313" key="11">
    <source>
        <dbReference type="Proteomes" id="UP000240904"/>
    </source>
</evidence>
<evidence type="ECO:0000256" key="1">
    <source>
        <dbReference type="ARBA" id="ARBA00000903"/>
    </source>
</evidence>
<dbReference type="InterPro" id="IPR029063">
    <property type="entry name" value="SAM-dependent_MTases_sf"/>
</dbReference>
<feature type="binding site" evidence="9">
    <location>
        <position position="66"/>
    </location>
    <ligand>
        <name>S-adenosyl-L-methionine</name>
        <dbReference type="ChEBI" id="CHEBI:59789"/>
    </ligand>
</feature>
<evidence type="ECO:0000256" key="7">
    <source>
        <dbReference type="ARBA" id="ARBA00022679"/>
    </source>
</evidence>
<dbReference type="OrthoDB" id="9778208at2"/>
<comment type="caution">
    <text evidence="10">The sequence shown here is derived from an EMBL/GenBank/DDBJ whole genome shotgun (WGS) entry which is preliminary data.</text>
</comment>
<dbReference type="NCBIfam" id="NF009732">
    <property type="entry name" value="PRK13255.1"/>
    <property type="match status" value="1"/>
</dbReference>
<dbReference type="Gene3D" id="3.40.50.150">
    <property type="entry name" value="Vaccinia Virus protein VP39"/>
    <property type="match status" value="1"/>
</dbReference>
<dbReference type="PROSITE" id="PS51585">
    <property type="entry name" value="SAM_MT_TPMT"/>
    <property type="match status" value="1"/>
</dbReference>
<dbReference type="InterPro" id="IPR022474">
    <property type="entry name" value="Thiopur_S-MeTfrase_Se/Te_detox"/>
</dbReference>
<dbReference type="FunFam" id="3.40.50.150:FF:000101">
    <property type="entry name" value="Thiopurine S-methyltransferase"/>
    <property type="match status" value="1"/>
</dbReference>
<reference evidence="10 11" key="1">
    <citation type="submission" date="2018-03" db="EMBL/GenBank/DDBJ databases">
        <title>Whole genome sequencing of Histamine producing bacteria.</title>
        <authorList>
            <person name="Butler K."/>
        </authorList>
    </citation>
    <scope>NUCLEOTIDE SEQUENCE [LARGE SCALE GENOMIC DNA]</scope>
    <source>
        <strain evidence="10 11">DSM 16190</strain>
    </source>
</reference>
<protein>
    <recommendedName>
        <fullName evidence="4 9">Thiopurine S-methyltransferase</fullName>
        <ecNumber evidence="4 9">2.1.1.67</ecNumber>
    </recommendedName>
    <alternativeName>
        <fullName evidence="9">Thiopurine methyltransferase</fullName>
    </alternativeName>
</protein>
<dbReference type="HAMAP" id="MF_00812">
    <property type="entry name" value="Thiopur_methtran"/>
    <property type="match status" value="1"/>
</dbReference>
<dbReference type="EMBL" id="PYMC01000003">
    <property type="protein sequence ID" value="PSW06151.1"/>
    <property type="molecule type" value="Genomic_DNA"/>
</dbReference>
<evidence type="ECO:0000256" key="2">
    <source>
        <dbReference type="ARBA" id="ARBA00004496"/>
    </source>
</evidence>
<evidence type="ECO:0000313" key="10">
    <source>
        <dbReference type="EMBL" id="PSW06151.1"/>
    </source>
</evidence>
<comment type="similarity">
    <text evidence="3 9">Belongs to the class I-like SAM-binding methyltransferase superfamily. TPMT family.</text>
</comment>
<evidence type="ECO:0000256" key="8">
    <source>
        <dbReference type="ARBA" id="ARBA00022691"/>
    </source>
</evidence>
<dbReference type="GO" id="GO:0005737">
    <property type="term" value="C:cytoplasm"/>
    <property type="evidence" value="ECO:0007669"/>
    <property type="project" value="UniProtKB-SubCell"/>
</dbReference>
<keyword evidence="7 9" id="KW-0808">Transferase</keyword>
<evidence type="ECO:0000256" key="3">
    <source>
        <dbReference type="ARBA" id="ARBA00008145"/>
    </source>
</evidence>
<dbReference type="NCBIfam" id="TIGR03840">
    <property type="entry name" value="TMPT_Se_Te"/>
    <property type="match status" value="1"/>
</dbReference>
<accession>A0A2T3N1K1</accession>
<sequence length="212" mass="24514">MNPEFWHSRWAENRIGFHLNDTNPALTEHWHAVKATRDDRVLVPMCGKSVDLIWLAQRHDNVIGIELSDIAVKAFFAEQLYTPMVSGVGAETVYEFDEITIHCGDFFSARVEPVDVVYDRAALIAMPQNMRQMYAERLLALLRESGRILLVTLDYPQEQLDGPPFSVTKEEVENLFKDCRLTQLARNDADESHPRRQRGLTRFAEEIWLIEK</sequence>
<dbReference type="GO" id="GO:0008119">
    <property type="term" value="F:thiopurine S-methyltransferase activity"/>
    <property type="evidence" value="ECO:0007669"/>
    <property type="project" value="UniProtKB-UniRule"/>
</dbReference>
<dbReference type="Proteomes" id="UP000240904">
    <property type="component" value="Unassembled WGS sequence"/>
</dbReference>
<gene>
    <name evidence="9" type="primary">tpm</name>
    <name evidence="10" type="ORF">C9I89_06480</name>
</gene>
<evidence type="ECO:0000256" key="9">
    <source>
        <dbReference type="HAMAP-Rule" id="MF_00812"/>
    </source>
</evidence>
<dbReference type="PIRSF" id="PIRSF023956">
    <property type="entry name" value="Thiopurine_S-methyltransferase"/>
    <property type="match status" value="1"/>
</dbReference>
<evidence type="ECO:0000256" key="5">
    <source>
        <dbReference type="ARBA" id="ARBA00022490"/>
    </source>
</evidence>
<keyword evidence="5 9" id="KW-0963">Cytoplasm</keyword>
<evidence type="ECO:0000256" key="6">
    <source>
        <dbReference type="ARBA" id="ARBA00022603"/>
    </source>
</evidence>
<keyword evidence="11" id="KW-1185">Reference proteome</keyword>
<dbReference type="AlphaFoldDB" id="A0A2T3N1K1"/>
<name>A0A2T3N1K1_9GAMM</name>
<evidence type="ECO:0000256" key="4">
    <source>
        <dbReference type="ARBA" id="ARBA00011905"/>
    </source>
</evidence>
<dbReference type="GO" id="GO:0032259">
    <property type="term" value="P:methylation"/>
    <property type="evidence" value="ECO:0007669"/>
    <property type="project" value="UniProtKB-KW"/>
</dbReference>
<proteinExistence type="inferred from homology"/>
<feature type="binding site" evidence="9">
    <location>
        <position position="45"/>
    </location>
    <ligand>
        <name>S-adenosyl-L-methionine</name>
        <dbReference type="ChEBI" id="CHEBI:59789"/>
    </ligand>
</feature>
<dbReference type="PANTHER" id="PTHR10259">
    <property type="entry name" value="THIOPURINE S-METHYLTRANSFERASE"/>
    <property type="match status" value="1"/>
</dbReference>
<feature type="binding site" evidence="9">
    <location>
        <position position="120"/>
    </location>
    <ligand>
        <name>S-adenosyl-L-methionine</name>
        <dbReference type="ChEBI" id="CHEBI:59789"/>
    </ligand>
</feature>
<organism evidence="10 11">
    <name type="scientific">Photobacterium lipolyticum</name>
    <dbReference type="NCBI Taxonomy" id="266810"/>
    <lineage>
        <taxon>Bacteria</taxon>
        <taxon>Pseudomonadati</taxon>
        <taxon>Pseudomonadota</taxon>
        <taxon>Gammaproteobacteria</taxon>
        <taxon>Vibrionales</taxon>
        <taxon>Vibrionaceae</taxon>
        <taxon>Photobacterium</taxon>
    </lineage>
</organism>
<keyword evidence="8 9" id="KW-0949">S-adenosyl-L-methionine</keyword>
<comment type="catalytic activity">
    <reaction evidence="1 9">
        <text>S-adenosyl-L-methionine + a thiopurine = S-adenosyl-L-homocysteine + a thiopurine S-methylether.</text>
        <dbReference type="EC" id="2.1.1.67"/>
    </reaction>
</comment>
<dbReference type="Pfam" id="PF05724">
    <property type="entry name" value="TPMT"/>
    <property type="match status" value="1"/>
</dbReference>
<dbReference type="PANTHER" id="PTHR10259:SF11">
    <property type="entry name" value="THIOPURINE S-METHYLTRANSFERASE"/>
    <property type="match status" value="1"/>
</dbReference>
<dbReference type="InterPro" id="IPR008854">
    <property type="entry name" value="TPMT"/>
</dbReference>
<feature type="binding site" evidence="9">
    <location>
        <position position="10"/>
    </location>
    <ligand>
        <name>S-adenosyl-L-methionine</name>
        <dbReference type="ChEBI" id="CHEBI:59789"/>
    </ligand>
</feature>
<dbReference type="InterPro" id="IPR025835">
    <property type="entry name" value="Thiopurine_S-MeTrfase"/>
</dbReference>
<dbReference type="EC" id="2.1.1.67" evidence="4 9"/>